<reference evidence="2 3" key="1">
    <citation type="submission" date="2015-09" db="EMBL/GenBank/DDBJ databases">
        <title>Sorangium comparison.</title>
        <authorList>
            <person name="Zaburannyi N."/>
            <person name="Bunk B."/>
            <person name="Overmann J."/>
            <person name="Mueller R."/>
        </authorList>
    </citation>
    <scope>NUCLEOTIDE SEQUENCE [LARGE SCALE GENOMIC DNA]</scope>
    <source>
        <strain evidence="2 3">So ce836</strain>
    </source>
</reference>
<gene>
    <name evidence="2" type="ORF">SOCE836_049670</name>
</gene>
<dbReference type="Proteomes" id="UP000295497">
    <property type="component" value="Chromosome"/>
</dbReference>
<protein>
    <submittedName>
        <fullName evidence="2">Uncharacterized protein</fullName>
    </submittedName>
</protein>
<feature type="coiled-coil region" evidence="1">
    <location>
        <begin position="139"/>
        <end position="166"/>
    </location>
</feature>
<evidence type="ECO:0000313" key="2">
    <source>
        <dbReference type="EMBL" id="AUX32820.1"/>
    </source>
</evidence>
<keyword evidence="1" id="KW-0175">Coiled coil</keyword>
<sequence>MSGRGAAAPGRRLARAARALSCAAALSALSGCASRPALLASHDDYAAYRATRVSTTLEGRLAAASAYLERHPEGAFAAEVRAYLARAEPIYYAAKRGTAAGLAAYLATLPRGAFREDATRRLRALVRERSAGDLLSRAARETDAQLSRQRAERARVREELAAWLRRFLGREAWGRPLAEAPAEVIVPFSLTLPAPRCAPADERAAPGAAVCAKRIALPFVVNAGGESAPRQAEIEISVLEDAAGRPIEVAVRGPDLFTRLEEARSAREVAPDDPEGRIGGIALAVELARGAFAARVSGDPSCGRQVEAPVVLHLECEGARLVARAASEAGEDDAVTIAVAPAAR</sequence>
<evidence type="ECO:0000256" key="1">
    <source>
        <dbReference type="SAM" id="Coils"/>
    </source>
</evidence>
<dbReference type="EMBL" id="CP012672">
    <property type="protein sequence ID" value="AUX32820.1"/>
    <property type="molecule type" value="Genomic_DNA"/>
</dbReference>
<accession>A0A4P2QRI5</accession>
<proteinExistence type="predicted"/>
<organism evidence="2 3">
    <name type="scientific">Sorangium cellulosum</name>
    <name type="common">Polyangium cellulosum</name>
    <dbReference type="NCBI Taxonomy" id="56"/>
    <lineage>
        <taxon>Bacteria</taxon>
        <taxon>Pseudomonadati</taxon>
        <taxon>Myxococcota</taxon>
        <taxon>Polyangia</taxon>
        <taxon>Polyangiales</taxon>
        <taxon>Polyangiaceae</taxon>
        <taxon>Sorangium</taxon>
    </lineage>
</organism>
<evidence type="ECO:0000313" key="3">
    <source>
        <dbReference type="Proteomes" id="UP000295497"/>
    </source>
</evidence>
<dbReference type="RefSeq" id="WP_129576343.1">
    <property type="nucleotide sequence ID" value="NZ_CP012672.1"/>
</dbReference>
<dbReference type="PROSITE" id="PS51257">
    <property type="entry name" value="PROKAR_LIPOPROTEIN"/>
    <property type="match status" value="1"/>
</dbReference>
<dbReference type="AlphaFoldDB" id="A0A4P2QRI5"/>
<name>A0A4P2QRI5_SORCE</name>